<accession>A0A645C2W2</accession>
<name>A0A645C2W2_9ZZZZ</name>
<proteinExistence type="predicted"/>
<evidence type="ECO:0008006" key="2">
    <source>
        <dbReference type="Google" id="ProtNLM"/>
    </source>
</evidence>
<dbReference type="EMBL" id="VSSQ01024187">
    <property type="protein sequence ID" value="MPM71557.1"/>
    <property type="molecule type" value="Genomic_DNA"/>
</dbReference>
<sequence length="238" mass="27620">MPYEDGFINVYSGPRHEYQNPEMENYNIHFLDSQGKFVSSAIEVGTSERIDIGSSFTTDCLENGEILFQPVLSNIIYKIESGKKIIPLYGFVNKSSIHKFLIQQEKESFEYIVGKGDKYMKERESKGFLLSWGAVSDLTDYVFFAFGFDKKYYLYYSKSLNKSLFIDPEKVKGDRNLIDIFFNYPVSIRGNKFYISPHPFLIGQIRNQLPNGIIKTFFENTHDDFNPVLISFSIKFPE</sequence>
<protein>
    <recommendedName>
        <fullName evidence="2">6-bladed beta-propeller</fullName>
    </recommendedName>
</protein>
<evidence type="ECO:0000313" key="1">
    <source>
        <dbReference type="EMBL" id="MPM71557.1"/>
    </source>
</evidence>
<gene>
    <name evidence="1" type="ORF">SDC9_118524</name>
</gene>
<dbReference type="AlphaFoldDB" id="A0A645C2W2"/>
<organism evidence="1">
    <name type="scientific">bioreactor metagenome</name>
    <dbReference type="NCBI Taxonomy" id="1076179"/>
    <lineage>
        <taxon>unclassified sequences</taxon>
        <taxon>metagenomes</taxon>
        <taxon>ecological metagenomes</taxon>
    </lineage>
</organism>
<reference evidence="1" key="1">
    <citation type="submission" date="2019-08" db="EMBL/GenBank/DDBJ databases">
        <authorList>
            <person name="Kucharzyk K."/>
            <person name="Murdoch R.W."/>
            <person name="Higgins S."/>
            <person name="Loffler F."/>
        </authorList>
    </citation>
    <scope>NUCLEOTIDE SEQUENCE</scope>
</reference>
<comment type="caution">
    <text evidence="1">The sequence shown here is derived from an EMBL/GenBank/DDBJ whole genome shotgun (WGS) entry which is preliminary data.</text>
</comment>